<keyword evidence="2" id="KW-1185">Reference proteome</keyword>
<organism evidence="1 2">
    <name type="scientific">Xanthomonas fragariae</name>
    <dbReference type="NCBI Taxonomy" id="48664"/>
    <lineage>
        <taxon>Bacteria</taxon>
        <taxon>Pseudomonadati</taxon>
        <taxon>Pseudomonadota</taxon>
        <taxon>Gammaproteobacteria</taxon>
        <taxon>Lysobacterales</taxon>
        <taxon>Lysobacteraceae</taxon>
        <taxon>Xanthomonas</taxon>
    </lineage>
</organism>
<evidence type="ECO:0000313" key="1">
    <source>
        <dbReference type="EMBL" id="SMQ98321.1"/>
    </source>
</evidence>
<accession>A0ABY1RM24</accession>
<name>A0ABY1RM24_9XANT</name>
<reference evidence="1 2" key="1">
    <citation type="submission" date="2017-05" db="EMBL/GenBank/DDBJ databases">
        <authorList>
            <person name="Blom J."/>
        </authorList>
    </citation>
    <scope>NUCLEOTIDE SEQUENCE [LARGE SCALE GENOMIC DNA]</scope>
    <source>
        <strain evidence="1">PD885</strain>
    </source>
</reference>
<protein>
    <submittedName>
        <fullName evidence="1">Uncharacterized protein</fullName>
    </submittedName>
</protein>
<gene>
    <name evidence="1" type="ORF">PD885_01067</name>
</gene>
<dbReference type="Proteomes" id="UP000195877">
    <property type="component" value="Chromosome 1"/>
</dbReference>
<dbReference type="EMBL" id="LT853882">
    <property type="protein sequence ID" value="SMQ98321.1"/>
    <property type="molecule type" value="Genomic_DNA"/>
</dbReference>
<sequence>MHLLCALQPHSDALAHVGVYLIEFALDPSQHGALTSQDAPHPLELACMGIAPGLTIQRRALACVALSQSKATALGQQHQLLACHFKQAIFGWIRDCLFWKTTSPIRIFQPPFADCFI</sequence>
<proteinExistence type="predicted"/>
<evidence type="ECO:0000313" key="2">
    <source>
        <dbReference type="Proteomes" id="UP000195877"/>
    </source>
</evidence>